<keyword evidence="4" id="KW-1185">Reference proteome</keyword>
<dbReference type="InterPro" id="IPR005061">
    <property type="entry name" value="Ist1"/>
</dbReference>
<dbReference type="Pfam" id="PF03398">
    <property type="entry name" value="Ist1"/>
    <property type="match status" value="1"/>
</dbReference>
<evidence type="ECO:0000313" key="4">
    <source>
        <dbReference type="Proteomes" id="UP000007264"/>
    </source>
</evidence>
<comment type="similarity">
    <text evidence="1">Belongs to the IST1 family.</text>
</comment>
<dbReference type="Gene3D" id="1.20.1260.60">
    <property type="entry name" value="Vacuolar protein sorting-associated protein Ist1"/>
    <property type="match status" value="1"/>
</dbReference>
<comment type="caution">
    <text evidence="3">The sequence shown here is derived from an EMBL/GenBank/DDBJ whole genome shotgun (WGS) entry which is preliminary data.</text>
</comment>
<dbReference type="GO" id="GO:0015031">
    <property type="term" value="P:protein transport"/>
    <property type="evidence" value="ECO:0007669"/>
    <property type="project" value="InterPro"/>
</dbReference>
<feature type="compositionally biased region" description="Low complexity" evidence="2">
    <location>
        <begin position="215"/>
        <end position="225"/>
    </location>
</feature>
<evidence type="ECO:0000256" key="2">
    <source>
        <dbReference type="SAM" id="MobiDB-lite"/>
    </source>
</evidence>
<dbReference type="Proteomes" id="UP000007264">
    <property type="component" value="Unassembled WGS sequence"/>
</dbReference>
<feature type="region of interest" description="Disordered" evidence="2">
    <location>
        <begin position="274"/>
        <end position="431"/>
    </location>
</feature>
<organism evidence="3 4">
    <name type="scientific">Coccomyxa subellipsoidea (strain C-169)</name>
    <name type="common">Green microalga</name>
    <dbReference type="NCBI Taxonomy" id="574566"/>
    <lineage>
        <taxon>Eukaryota</taxon>
        <taxon>Viridiplantae</taxon>
        <taxon>Chlorophyta</taxon>
        <taxon>core chlorophytes</taxon>
        <taxon>Trebouxiophyceae</taxon>
        <taxon>Trebouxiophyceae incertae sedis</taxon>
        <taxon>Coccomyxaceae</taxon>
        <taxon>Coccomyxa</taxon>
        <taxon>Coccomyxa subellipsoidea</taxon>
    </lineage>
</organism>
<protein>
    <submittedName>
        <fullName evidence="3">DUF292-domain-containing protein</fullName>
    </submittedName>
</protein>
<accession>I0YSZ2</accession>
<feature type="compositionally biased region" description="Pro residues" evidence="2">
    <location>
        <begin position="376"/>
        <end position="394"/>
    </location>
</feature>
<dbReference type="InterPro" id="IPR042277">
    <property type="entry name" value="IST1-like"/>
</dbReference>
<dbReference type="AlphaFoldDB" id="I0YSZ2"/>
<dbReference type="RefSeq" id="XP_005646055.1">
    <property type="nucleotide sequence ID" value="XM_005645998.1"/>
</dbReference>
<proteinExistence type="inferred from homology"/>
<dbReference type="OrthoDB" id="29853at2759"/>
<dbReference type="PANTHER" id="PTHR12161:SF5">
    <property type="entry name" value="IST1 HOMOLOG"/>
    <property type="match status" value="1"/>
</dbReference>
<sequence>MFARFSSNKCKTQCKLCVGRIKLMRNKKQIMVKNMRKEVADLLRTNKQENARIRVEAVIRENLMLQAYEVLELFLELLAVRVQLVEKCKDVPPDMIEALSSLVYAAQRVQDFQELIVIRAQLAGKFGKEFAAESSSDLTCRKWHVNENLIRCLSIEAPAPEDKLATLSDIAQEYGVEWDAHTAAKDMLPSGPPPPPNPSGAWGAGAGGGPPPGGFPSQGPSGGAPNRFPEIPVGAPRVLPGSLAAGKALPTDVQALAKEEWADAMAAAQAAAEHARRAQEASNAAERFARAGAPPQANGAPAAPHSEAFPKPAPAGTLDSAVNDLNLGAPTPPGTDEGAPDAQGSYYKRSDSAIQRAYDAAPGPPSKQDYQAQGPPSAPPAPPTSLPPNLPSPPAKGSTSTSSPGPPPAAPKPSNGIDADLQKRFEALKRS</sequence>
<dbReference type="FunFam" id="1.20.1260.60:FF:000002">
    <property type="entry name" value="Vacuolar protein sorting-associated protein IST1"/>
    <property type="match status" value="1"/>
</dbReference>
<gene>
    <name evidence="3" type="ORF">COCSUDRAFT_48144</name>
</gene>
<name>I0YSZ2_COCSC</name>
<feature type="region of interest" description="Disordered" evidence="2">
    <location>
        <begin position="184"/>
        <end position="233"/>
    </location>
</feature>
<evidence type="ECO:0000256" key="1">
    <source>
        <dbReference type="ARBA" id="ARBA00005536"/>
    </source>
</evidence>
<feature type="compositionally biased region" description="Basic and acidic residues" evidence="2">
    <location>
        <begin position="420"/>
        <end position="431"/>
    </location>
</feature>
<reference evidence="3 4" key="1">
    <citation type="journal article" date="2012" name="Genome Biol.">
        <title>The genome of the polar eukaryotic microalga coccomyxa subellipsoidea reveals traits of cold adaptation.</title>
        <authorList>
            <person name="Blanc G."/>
            <person name="Agarkova I."/>
            <person name="Grimwood J."/>
            <person name="Kuo A."/>
            <person name="Brueggeman A."/>
            <person name="Dunigan D."/>
            <person name="Gurnon J."/>
            <person name="Ladunga I."/>
            <person name="Lindquist E."/>
            <person name="Lucas S."/>
            <person name="Pangilinan J."/>
            <person name="Proschold T."/>
            <person name="Salamov A."/>
            <person name="Schmutz J."/>
            <person name="Weeks D."/>
            <person name="Yamada T."/>
            <person name="Claverie J.M."/>
            <person name="Grigoriev I."/>
            <person name="Van Etten J."/>
            <person name="Lomsadze A."/>
            <person name="Borodovsky M."/>
        </authorList>
    </citation>
    <scope>NUCLEOTIDE SEQUENCE [LARGE SCALE GENOMIC DNA]</scope>
    <source>
        <strain evidence="3 4">C-169</strain>
    </source>
</reference>
<feature type="compositionally biased region" description="Low complexity" evidence="2">
    <location>
        <begin position="290"/>
        <end position="304"/>
    </location>
</feature>
<dbReference type="eggNOG" id="KOG2027">
    <property type="taxonomic scope" value="Eukaryota"/>
</dbReference>
<dbReference type="GeneID" id="17039495"/>
<dbReference type="KEGG" id="csl:COCSUDRAFT_48144"/>
<dbReference type="STRING" id="574566.I0YSZ2"/>
<dbReference type="PANTHER" id="PTHR12161">
    <property type="entry name" value="IST1 FAMILY MEMBER"/>
    <property type="match status" value="1"/>
</dbReference>
<dbReference type="EMBL" id="AGSI01000012">
    <property type="protein sequence ID" value="EIE21511.1"/>
    <property type="molecule type" value="Genomic_DNA"/>
</dbReference>
<evidence type="ECO:0000313" key="3">
    <source>
        <dbReference type="EMBL" id="EIE21511.1"/>
    </source>
</evidence>